<proteinExistence type="predicted"/>
<reference evidence="1 2" key="1">
    <citation type="journal article" date="2019" name="Int. J. Syst. Evol. Microbiol.">
        <title>The Global Catalogue of Microorganisms (GCM) 10K type strain sequencing project: providing services to taxonomists for standard genome sequencing and annotation.</title>
        <authorList>
            <consortium name="The Broad Institute Genomics Platform"/>
            <consortium name="The Broad Institute Genome Sequencing Center for Infectious Disease"/>
            <person name="Wu L."/>
            <person name="Ma J."/>
        </authorList>
    </citation>
    <scope>NUCLEOTIDE SEQUENCE [LARGE SCALE GENOMIC DNA]</scope>
    <source>
        <strain evidence="1 2">JCM 15313</strain>
    </source>
</reference>
<evidence type="ECO:0000313" key="1">
    <source>
        <dbReference type="EMBL" id="GAA1979131.1"/>
    </source>
</evidence>
<accession>A0ABN2S2Y7</accession>
<protein>
    <submittedName>
        <fullName evidence="1">Uncharacterized protein</fullName>
    </submittedName>
</protein>
<gene>
    <name evidence="1" type="ORF">GCM10009799_00340</name>
</gene>
<dbReference type="EMBL" id="BAAAPC010000001">
    <property type="protein sequence ID" value="GAA1979131.1"/>
    <property type="molecule type" value="Genomic_DNA"/>
</dbReference>
<keyword evidence="2" id="KW-1185">Reference proteome</keyword>
<evidence type="ECO:0000313" key="2">
    <source>
        <dbReference type="Proteomes" id="UP001501585"/>
    </source>
</evidence>
<name>A0ABN2S2Y7_9ACTN</name>
<comment type="caution">
    <text evidence="1">The sequence shown here is derived from an EMBL/GenBank/DDBJ whole genome shotgun (WGS) entry which is preliminary data.</text>
</comment>
<sequence length="81" mass="8506">MAGEEDVLLGTEVAEEASAAHPGFLSDVVHRGRFVSGGLEEAHRGGHDVVASGHAASALPGLVWLRHALLLSRVSIRSRKT</sequence>
<dbReference type="Proteomes" id="UP001501585">
    <property type="component" value="Unassembled WGS sequence"/>
</dbReference>
<organism evidence="1 2">
    <name type="scientific">Nocardiopsis rhodophaea</name>
    <dbReference type="NCBI Taxonomy" id="280238"/>
    <lineage>
        <taxon>Bacteria</taxon>
        <taxon>Bacillati</taxon>
        <taxon>Actinomycetota</taxon>
        <taxon>Actinomycetes</taxon>
        <taxon>Streptosporangiales</taxon>
        <taxon>Nocardiopsidaceae</taxon>
        <taxon>Nocardiopsis</taxon>
    </lineage>
</organism>